<sequence>MQNPSASRRARTGALAVVLSGAAAACTPLSAPDENACSGAQCIDSIQIIATRRYLLVGDTTRLQGEVLTRNGVATPFSWRAAQPSVATVNASGLVTAVGRGRGQIVAIPASDTSVFASVAFDVVSGDSSTVPFVVGVTDVATRSAIRYGGAVGDSIDITLEYASGRLPDQVVQAAQLRITGGGRDTTLTLAQPGAPGTIGRGSVRLRFTPPAGSTVRPFAQGYYTARTILQLAGGRTLSVEIPALFAVVR</sequence>
<organism evidence="3 4">
    <name type="scientific">Roseisolibacter agri</name>
    <dbReference type="NCBI Taxonomy" id="2014610"/>
    <lineage>
        <taxon>Bacteria</taxon>
        <taxon>Pseudomonadati</taxon>
        <taxon>Gemmatimonadota</taxon>
        <taxon>Gemmatimonadia</taxon>
        <taxon>Gemmatimonadales</taxon>
        <taxon>Gemmatimonadaceae</taxon>
        <taxon>Roseisolibacter</taxon>
    </lineage>
</organism>
<evidence type="ECO:0000259" key="2">
    <source>
        <dbReference type="Pfam" id="PF02368"/>
    </source>
</evidence>
<keyword evidence="1" id="KW-0732">Signal</keyword>
<dbReference type="Gene3D" id="2.60.40.1080">
    <property type="match status" value="1"/>
</dbReference>
<feature type="chain" id="PRO_5041303485" description="BIG2 domain-containing protein" evidence="1">
    <location>
        <begin position="26"/>
        <end position="250"/>
    </location>
</feature>
<protein>
    <recommendedName>
        <fullName evidence="2">BIG2 domain-containing protein</fullName>
    </recommendedName>
</protein>
<feature type="signal peptide" evidence="1">
    <location>
        <begin position="1"/>
        <end position="25"/>
    </location>
</feature>
<dbReference type="EMBL" id="BRXS01000001">
    <property type="protein sequence ID" value="GLC23979.1"/>
    <property type="molecule type" value="Genomic_DNA"/>
</dbReference>
<dbReference type="Pfam" id="PF02368">
    <property type="entry name" value="Big_2"/>
    <property type="match status" value="1"/>
</dbReference>
<name>A0AA37Q068_9BACT</name>
<dbReference type="AlphaFoldDB" id="A0AA37Q068"/>
<evidence type="ECO:0000313" key="3">
    <source>
        <dbReference type="EMBL" id="GLC23979.1"/>
    </source>
</evidence>
<dbReference type="RefSeq" id="WP_284348425.1">
    <property type="nucleotide sequence ID" value="NZ_BRXS01000001.1"/>
</dbReference>
<dbReference type="InterPro" id="IPR003343">
    <property type="entry name" value="Big_2"/>
</dbReference>
<feature type="domain" description="BIG2" evidence="2">
    <location>
        <begin position="44"/>
        <end position="108"/>
    </location>
</feature>
<accession>A0AA37Q068</accession>
<proteinExistence type="predicted"/>
<comment type="caution">
    <text evidence="3">The sequence shown here is derived from an EMBL/GenBank/DDBJ whole genome shotgun (WGS) entry which is preliminary data.</text>
</comment>
<dbReference type="InterPro" id="IPR008964">
    <property type="entry name" value="Invasin/intimin_cell_adhesion"/>
</dbReference>
<dbReference type="SUPFAM" id="SSF49373">
    <property type="entry name" value="Invasin/intimin cell-adhesion fragments"/>
    <property type="match status" value="1"/>
</dbReference>
<reference evidence="3" key="1">
    <citation type="submission" date="2022-08" db="EMBL/GenBank/DDBJ databases">
        <title>Draft genome sequencing of Roseisolibacter agri AW1220.</title>
        <authorList>
            <person name="Tobiishi Y."/>
            <person name="Tonouchi A."/>
        </authorList>
    </citation>
    <scope>NUCLEOTIDE SEQUENCE</scope>
    <source>
        <strain evidence="3">AW1220</strain>
    </source>
</reference>
<gene>
    <name evidence="3" type="ORF">rosag_04920</name>
</gene>
<evidence type="ECO:0000313" key="4">
    <source>
        <dbReference type="Proteomes" id="UP001161325"/>
    </source>
</evidence>
<evidence type="ECO:0000256" key="1">
    <source>
        <dbReference type="SAM" id="SignalP"/>
    </source>
</evidence>
<keyword evidence="4" id="KW-1185">Reference proteome</keyword>
<dbReference type="Proteomes" id="UP001161325">
    <property type="component" value="Unassembled WGS sequence"/>
</dbReference>